<organism evidence="3 4">
    <name type="scientific">Caldithrix abyssi DSM 13497</name>
    <dbReference type="NCBI Taxonomy" id="880073"/>
    <lineage>
        <taxon>Bacteria</taxon>
        <taxon>Pseudomonadati</taxon>
        <taxon>Calditrichota</taxon>
        <taxon>Calditrichia</taxon>
        <taxon>Calditrichales</taxon>
        <taxon>Calditrichaceae</taxon>
        <taxon>Caldithrix</taxon>
    </lineage>
</organism>
<gene>
    <name evidence="3" type="ORF">Calab_1148</name>
</gene>
<dbReference type="eggNOG" id="COG0438">
    <property type="taxonomic scope" value="Bacteria"/>
</dbReference>
<dbReference type="EMBL" id="CM001402">
    <property type="protein sequence ID" value="EHO40776.1"/>
    <property type="molecule type" value="Genomic_DNA"/>
</dbReference>
<keyword evidence="4" id="KW-1185">Reference proteome</keyword>
<evidence type="ECO:0000313" key="3">
    <source>
        <dbReference type="EMBL" id="EHO40776.1"/>
    </source>
</evidence>
<name>H1XX39_CALAY</name>
<protein>
    <submittedName>
        <fullName evidence="3">Glycosyl transferase group 1</fullName>
    </submittedName>
</protein>
<dbReference type="HOGENOM" id="CLU_009583_2_5_0"/>
<dbReference type="AlphaFoldDB" id="H1XX39"/>
<dbReference type="Gene3D" id="3.40.50.2000">
    <property type="entry name" value="Glycogen Phosphorylase B"/>
    <property type="match status" value="2"/>
</dbReference>
<dbReference type="GO" id="GO:0016757">
    <property type="term" value="F:glycosyltransferase activity"/>
    <property type="evidence" value="ECO:0007669"/>
    <property type="project" value="InterPro"/>
</dbReference>
<dbReference type="PANTHER" id="PTHR45947:SF3">
    <property type="entry name" value="SULFOQUINOVOSYL TRANSFERASE SQD2"/>
    <property type="match status" value="1"/>
</dbReference>
<dbReference type="RefSeq" id="WP_006927810.1">
    <property type="nucleotide sequence ID" value="NZ_CM001402.1"/>
</dbReference>
<sequence length="364" mass="40584">MSDLRPLKIAMLTSFPLDLTVGSGVVRMILGYAAAFQKAGYHVQIFHPSFRGDSYLNIALRRLKFNRALAAQRFEEFDLVIGSDFDGYALKRLTAPKVVLNAGILADIIRFERGKIARILQHLARRECQNVQSAALTVVPSHYTARRLHQLYKTPASRIAVIPLGIDLEQWRQWKNACQPLSLKETVILSVARQYPRKGIKDLILAFKKTVARVDNVRLIVVGGGPQAEANRSLARQLNLTGKITFVGDLKDQTQLAGYYRSAHIFCLPSYHETFGLVFLEAMYFGLPIVAYASTAIPEVVTPEQGLLCPPGDIDSLSEKLLTLIGSAKLRNKMGASGKERVKQFSWQNSAAQLLKRANFFGNR</sequence>
<proteinExistence type="predicted"/>
<reference evidence="3 4" key="1">
    <citation type="submission" date="2011-09" db="EMBL/GenBank/DDBJ databases">
        <title>The permanent draft genome of Caldithrix abyssi DSM 13497.</title>
        <authorList>
            <consortium name="US DOE Joint Genome Institute (JGI-PGF)"/>
            <person name="Lucas S."/>
            <person name="Han J."/>
            <person name="Lapidus A."/>
            <person name="Bruce D."/>
            <person name="Goodwin L."/>
            <person name="Pitluck S."/>
            <person name="Peters L."/>
            <person name="Kyrpides N."/>
            <person name="Mavromatis K."/>
            <person name="Ivanova N."/>
            <person name="Mikhailova N."/>
            <person name="Chertkov O."/>
            <person name="Detter J.C."/>
            <person name="Tapia R."/>
            <person name="Han C."/>
            <person name="Land M."/>
            <person name="Hauser L."/>
            <person name="Markowitz V."/>
            <person name="Cheng J.-F."/>
            <person name="Hugenholtz P."/>
            <person name="Woyke T."/>
            <person name="Wu D."/>
            <person name="Spring S."/>
            <person name="Brambilla E."/>
            <person name="Klenk H.-P."/>
            <person name="Eisen J.A."/>
        </authorList>
    </citation>
    <scope>NUCLEOTIDE SEQUENCE [LARGE SCALE GENOMIC DNA]</scope>
    <source>
        <strain evidence="3 4">DSM 13497</strain>
    </source>
</reference>
<dbReference type="PANTHER" id="PTHR45947">
    <property type="entry name" value="SULFOQUINOVOSYL TRANSFERASE SQD2"/>
    <property type="match status" value="1"/>
</dbReference>
<keyword evidence="3" id="KW-0808">Transferase</keyword>
<feature type="domain" description="Glycosyl transferase family 1" evidence="1">
    <location>
        <begin position="182"/>
        <end position="341"/>
    </location>
</feature>
<dbReference type="InterPro" id="IPR050194">
    <property type="entry name" value="Glycosyltransferase_grp1"/>
</dbReference>
<evidence type="ECO:0000259" key="1">
    <source>
        <dbReference type="Pfam" id="PF00534"/>
    </source>
</evidence>
<dbReference type="SUPFAM" id="SSF53756">
    <property type="entry name" value="UDP-Glycosyltransferase/glycogen phosphorylase"/>
    <property type="match status" value="1"/>
</dbReference>
<dbReference type="Pfam" id="PF00534">
    <property type="entry name" value="Glycos_transf_1"/>
    <property type="match status" value="1"/>
</dbReference>
<dbReference type="CDD" id="cd03801">
    <property type="entry name" value="GT4_PimA-like"/>
    <property type="match status" value="1"/>
</dbReference>
<dbReference type="InterPro" id="IPR001296">
    <property type="entry name" value="Glyco_trans_1"/>
</dbReference>
<dbReference type="OrthoDB" id="9787617at2"/>
<dbReference type="InterPro" id="IPR028098">
    <property type="entry name" value="Glyco_trans_4-like_N"/>
</dbReference>
<dbReference type="Pfam" id="PF13439">
    <property type="entry name" value="Glyco_transf_4"/>
    <property type="match status" value="1"/>
</dbReference>
<accession>H1XX39</accession>
<feature type="domain" description="Glycosyltransferase subfamily 4-like N-terminal" evidence="2">
    <location>
        <begin position="23"/>
        <end position="170"/>
    </location>
</feature>
<evidence type="ECO:0000259" key="2">
    <source>
        <dbReference type="Pfam" id="PF13439"/>
    </source>
</evidence>
<dbReference type="STRING" id="880073.Cabys_3980"/>
<dbReference type="InParanoid" id="H1XX39"/>
<evidence type="ECO:0000313" key="4">
    <source>
        <dbReference type="Proteomes" id="UP000004671"/>
    </source>
</evidence>
<dbReference type="PaxDb" id="880073-Calab_1148"/>
<dbReference type="Proteomes" id="UP000004671">
    <property type="component" value="Chromosome"/>
</dbReference>